<feature type="transmembrane region" description="Helical" evidence="1">
    <location>
        <begin position="452"/>
        <end position="470"/>
    </location>
</feature>
<dbReference type="NCBIfam" id="TIGR03348">
    <property type="entry name" value="VI_IcmF"/>
    <property type="match status" value="1"/>
</dbReference>
<name>A0ABV8V4F9_9GAMM</name>
<evidence type="ECO:0000256" key="1">
    <source>
        <dbReference type="SAM" id="Phobius"/>
    </source>
</evidence>
<dbReference type="InterPro" id="IPR017731">
    <property type="entry name" value="TssM1-like"/>
</dbReference>
<dbReference type="InterPro" id="IPR053156">
    <property type="entry name" value="T6SS_TssM-like"/>
</dbReference>
<feature type="domain" description="Type VI secretion system IcmF C-terminal" evidence="2">
    <location>
        <begin position="1053"/>
        <end position="1156"/>
    </location>
</feature>
<reference evidence="7" key="1">
    <citation type="journal article" date="2019" name="Int. J. Syst. Evol. Microbiol.">
        <title>The Global Catalogue of Microorganisms (GCM) 10K type strain sequencing project: providing services to taxonomists for standard genome sequencing and annotation.</title>
        <authorList>
            <consortium name="The Broad Institute Genomics Platform"/>
            <consortium name="The Broad Institute Genome Sequencing Center for Infectious Disease"/>
            <person name="Wu L."/>
            <person name="Ma J."/>
        </authorList>
    </citation>
    <scope>NUCLEOTIDE SEQUENCE [LARGE SCALE GENOMIC DNA]</scope>
    <source>
        <strain evidence="7">CECT 8570</strain>
    </source>
</reference>
<dbReference type="RefSeq" id="WP_290264221.1">
    <property type="nucleotide sequence ID" value="NZ_JAUFQG010000006.1"/>
</dbReference>
<dbReference type="InterPro" id="IPR025743">
    <property type="entry name" value="TssM1_N"/>
</dbReference>
<protein>
    <submittedName>
        <fullName evidence="6">Type VI secretion system membrane subunit TssM</fullName>
    </submittedName>
</protein>
<evidence type="ECO:0000259" key="5">
    <source>
        <dbReference type="Pfam" id="PF21070"/>
    </source>
</evidence>
<feature type="domain" description="IcmF-related" evidence="3">
    <location>
        <begin position="509"/>
        <end position="805"/>
    </location>
</feature>
<keyword evidence="1" id="KW-1133">Transmembrane helix</keyword>
<evidence type="ECO:0000313" key="6">
    <source>
        <dbReference type="EMBL" id="MFC4362776.1"/>
    </source>
</evidence>
<dbReference type="Gene3D" id="3.40.50.300">
    <property type="entry name" value="P-loop containing nucleotide triphosphate hydrolases"/>
    <property type="match status" value="1"/>
</dbReference>
<dbReference type="InterPro" id="IPR048677">
    <property type="entry name" value="TssM1_hel"/>
</dbReference>
<keyword evidence="1" id="KW-0812">Transmembrane</keyword>
<proteinExistence type="predicted"/>
<feature type="domain" description="Type VI secretion system component TssM1 N-terminal" evidence="4">
    <location>
        <begin position="199"/>
        <end position="456"/>
    </location>
</feature>
<dbReference type="InterPro" id="IPR010623">
    <property type="entry name" value="IcmF_C"/>
</dbReference>
<organism evidence="6 7">
    <name type="scientific">Simiduia curdlanivorans</name>
    <dbReference type="NCBI Taxonomy" id="1492769"/>
    <lineage>
        <taxon>Bacteria</taxon>
        <taxon>Pseudomonadati</taxon>
        <taxon>Pseudomonadota</taxon>
        <taxon>Gammaproteobacteria</taxon>
        <taxon>Cellvibrionales</taxon>
        <taxon>Cellvibrionaceae</taxon>
        <taxon>Simiduia</taxon>
    </lineage>
</organism>
<dbReference type="Pfam" id="PF21070">
    <property type="entry name" value="IcmF_helical"/>
    <property type="match status" value="1"/>
</dbReference>
<dbReference type="CDD" id="cd00882">
    <property type="entry name" value="Ras_like_GTPase"/>
    <property type="match status" value="1"/>
</dbReference>
<evidence type="ECO:0000259" key="4">
    <source>
        <dbReference type="Pfam" id="PF14331"/>
    </source>
</evidence>
<keyword evidence="1" id="KW-0472">Membrane</keyword>
<dbReference type="PANTHER" id="PTHR36153">
    <property type="entry name" value="INNER MEMBRANE PROTEIN-RELATED"/>
    <property type="match status" value="1"/>
</dbReference>
<sequence length="1176" mass="132713">MNRLAAFFTHKWTLGIIGLIAVSILIWYGADYIKFGADNHTIAYGTRAIFISAIWLIWLVWNISSWLVERKQNNALVESLQQESESISPDEERSKDELDAIAARFKEALETLKKARFKRGGSTKSLYQLPWYIIIGPPGAGKTTALLNSGLEFPLSNAREQYSLGGVGGTRNCDWWFTNDAVLIDTAGRYTTQDSHRTIDNSAWHSFISLLRKHRRRRPINGAILAISLQDLMVQTAEQRAHQAKTLRTRINELQQELGIRFPIYLTFTKCDLVAGFSEFFANLSQAEREQVWGTSFHFDQDKGLREDIDNYPQEFDNLIDRLNHRLLWRVHQERNIDRRSALHGFPARMEALSEVLSDFIKQTFSENRYDTPPLLRGVYFTSATQEGSPIDRMMASVSADFGLERDMGKAQTNTGKSFFLQRLLNDIIFPESELVGVNRKFENTLIWGRRAAFVTLALCTCATLFLWFGSLANSKLSIGEVQNHIKDYQALEATINTEPLNLDQLAKAFNALKSASTVYNKDDHPWLSNLGLYDESIDQAADQLYNKKLNNVFYPLMVRAIESDLQQYRNDDDALLKSLKAYLSVFDSAKMDPQLLTNYMGEKWQLQLSGKADLQQDLISHLSQTLAQPKPDSLTANTSLINVSQQNLRRIPVPQRLFNQLKASETGQKKVNLVDVLGAANAQDIGLSYESEASQIPLLYTKQGYKDIDFGADSDLLNKLAEDRWIYGQDSDSENFSDADRKQIAENVKKLYMAAYAKQWKDLINSVHLAPMSSTSAGIAQLEQLSDPISSPLLALVQLTAENTALTPKIEVSLDGAPSALTSAGGRTASLGMSAVNALGSQVQPTPVDSQFQDIQHLVQSSNNRPAQIQEYLASIQALKEMLIEIDNAPDSNEAAFNIAKQRFDTGGAGPIKQVRVKAQSAPTPINEWLNDLADATWSLVLRKTKLHIDQAWKDQVYASYINNFSNRYPMESANDYETPVGEFNRYFKPGGTEQSFVASYLAPFIDTRRWQVRSLEGNSVAFNQASLRQFRRADDIRRAFFAGTSSASIKFKIEPTKLDSGVRLFALELGDNRVNYSHGPRTLKNMNWVGGEAMRVRIIFEDLNETVHRKHYEGDWAWFRLLDASTIESTSNDSIKNIVFKENGRKAEFKLIANTGVNPFDRSLLLNYNCPQYL</sequence>
<dbReference type="SUPFAM" id="SSF52540">
    <property type="entry name" value="P-loop containing nucleoside triphosphate hydrolases"/>
    <property type="match status" value="1"/>
</dbReference>
<evidence type="ECO:0000313" key="7">
    <source>
        <dbReference type="Proteomes" id="UP001595840"/>
    </source>
</evidence>
<feature type="transmembrane region" description="Helical" evidence="1">
    <location>
        <begin position="42"/>
        <end position="61"/>
    </location>
</feature>
<feature type="transmembrane region" description="Helical" evidence="1">
    <location>
        <begin position="12"/>
        <end position="30"/>
    </location>
</feature>
<gene>
    <name evidence="6" type="primary">tssM</name>
    <name evidence="6" type="ORF">ACFOX3_10700</name>
</gene>
<dbReference type="Pfam" id="PF14331">
    <property type="entry name" value="IcmF-related_N"/>
    <property type="match status" value="1"/>
</dbReference>
<dbReference type="Pfam" id="PF06761">
    <property type="entry name" value="IcmF-related"/>
    <property type="match status" value="1"/>
</dbReference>
<dbReference type="Pfam" id="PF06744">
    <property type="entry name" value="IcmF_C"/>
    <property type="match status" value="1"/>
</dbReference>
<dbReference type="InterPro" id="IPR027417">
    <property type="entry name" value="P-loop_NTPase"/>
</dbReference>
<dbReference type="PANTHER" id="PTHR36153:SF1">
    <property type="entry name" value="TYPE VI SECRETION SYSTEM COMPONENT TSSM1"/>
    <property type="match status" value="1"/>
</dbReference>
<dbReference type="EMBL" id="JBHSCX010000009">
    <property type="protein sequence ID" value="MFC4362776.1"/>
    <property type="molecule type" value="Genomic_DNA"/>
</dbReference>
<comment type="caution">
    <text evidence="6">The sequence shown here is derived from an EMBL/GenBank/DDBJ whole genome shotgun (WGS) entry which is preliminary data.</text>
</comment>
<evidence type="ECO:0000259" key="2">
    <source>
        <dbReference type="Pfam" id="PF06744"/>
    </source>
</evidence>
<keyword evidence="7" id="KW-1185">Reference proteome</keyword>
<feature type="domain" description="Type VI secretion system component TssM1 helical" evidence="5">
    <location>
        <begin position="950"/>
        <end position="1044"/>
    </location>
</feature>
<evidence type="ECO:0000259" key="3">
    <source>
        <dbReference type="Pfam" id="PF06761"/>
    </source>
</evidence>
<accession>A0ABV8V4F9</accession>
<dbReference type="InterPro" id="IPR009612">
    <property type="entry name" value="IcmF-rel"/>
</dbReference>
<dbReference type="Proteomes" id="UP001595840">
    <property type="component" value="Unassembled WGS sequence"/>
</dbReference>